<keyword evidence="7" id="KW-1185">Reference proteome</keyword>
<feature type="domain" description="Myb-like" evidence="4">
    <location>
        <begin position="151"/>
        <end position="201"/>
    </location>
</feature>
<dbReference type="EnsemblProtists" id="EOD36531">
    <property type="protein sequence ID" value="EOD36531"/>
    <property type="gene ID" value="EMIHUDRAFT_417737"/>
</dbReference>
<dbReference type="STRING" id="2903.R1E4L3"/>
<dbReference type="Proteomes" id="UP000013827">
    <property type="component" value="Unassembled WGS sequence"/>
</dbReference>
<dbReference type="GeneID" id="17281801"/>
<dbReference type="InterPro" id="IPR001005">
    <property type="entry name" value="SANT/Myb"/>
</dbReference>
<dbReference type="PANTHER" id="PTHR45614:SF25">
    <property type="entry name" value="MYB PROTEIN"/>
    <property type="match status" value="1"/>
</dbReference>
<evidence type="ECO:0000313" key="6">
    <source>
        <dbReference type="EnsemblProtists" id="EOD15869"/>
    </source>
</evidence>
<dbReference type="SUPFAM" id="SSF46689">
    <property type="entry name" value="Homeodomain-like"/>
    <property type="match status" value="1"/>
</dbReference>
<feature type="domain" description="HTH myb-type" evidence="5">
    <location>
        <begin position="151"/>
        <end position="205"/>
    </location>
</feature>
<dbReference type="KEGG" id="ehx:EMIHUDRAFT_417737"/>
<feature type="domain" description="Myb-like" evidence="4">
    <location>
        <begin position="104"/>
        <end position="150"/>
    </location>
</feature>
<sequence length="316" mass="34531">MTRSRTRAAAVPKSPPPRSAGSSSRPAKAARSDPDDSLEGALDFDALSPDLAPPKKASKSRPRKRPAPAAPVPIDPRRTPSLELDDDSIKEDCDDNEQDGLIVKGPWSDPEDAMLRSLVAEQGAKRWSAIAAKLPGRIGKQCRERWHNHLNPTISKNAWTEEEDQIIMQAHLELGNKWAEIAKRLPGRTDNAIKNHWNSSVKRRAEMARGGLTGALSAPKPRRSKQAVAPAAGPALDDYAEVLDEYADGVGGDFLKTLMESPFREPLRPQYDPSAEERRAARGGSLRRPHPEMARWQDGASHDGASSSPTEADRCT</sequence>
<evidence type="ECO:0000256" key="1">
    <source>
        <dbReference type="ARBA" id="ARBA00022737"/>
    </source>
</evidence>
<protein>
    <submittedName>
        <fullName evidence="6">Uncharacterized protein</fullName>
    </submittedName>
</protein>
<dbReference type="Gene3D" id="1.10.10.60">
    <property type="entry name" value="Homeodomain-like"/>
    <property type="match status" value="2"/>
</dbReference>
<feature type="compositionally biased region" description="Low complexity" evidence="3">
    <location>
        <begin position="19"/>
        <end position="29"/>
    </location>
</feature>
<feature type="compositionally biased region" description="Basic residues" evidence="3">
    <location>
        <begin position="56"/>
        <end position="66"/>
    </location>
</feature>
<accession>A0A0D3IX84</accession>
<dbReference type="HOGENOM" id="CLU_881658_0_0_1"/>
<name>A0A0D3IX84_EMIH1</name>
<feature type="compositionally biased region" description="Acidic residues" evidence="3">
    <location>
        <begin position="83"/>
        <end position="98"/>
    </location>
</feature>
<dbReference type="GO" id="GO:0005634">
    <property type="term" value="C:nucleus"/>
    <property type="evidence" value="ECO:0007669"/>
    <property type="project" value="TreeGrafter"/>
</dbReference>
<proteinExistence type="predicted"/>
<dbReference type="CDD" id="cd00167">
    <property type="entry name" value="SANT"/>
    <property type="match status" value="2"/>
</dbReference>
<reference evidence="6" key="2">
    <citation type="submission" date="2024-10" db="UniProtKB">
        <authorList>
            <consortium name="EnsemblProtists"/>
        </authorList>
    </citation>
    <scope>IDENTIFICATION</scope>
</reference>
<dbReference type="FunFam" id="1.10.10.60:FF:000010">
    <property type="entry name" value="Transcriptional activator Myb isoform A"/>
    <property type="match status" value="1"/>
</dbReference>
<keyword evidence="2" id="KW-0238">DNA-binding</keyword>
<dbReference type="PROSITE" id="PS50090">
    <property type="entry name" value="MYB_LIKE"/>
    <property type="match status" value="2"/>
</dbReference>
<organism evidence="6 7">
    <name type="scientific">Emiliania huxleyi (strain CCMP1516)</name>
    <dbReference type="NCBI Taxonomy" id="280463"/>
    <lineage>
        <taxon>Eukaryota</taxon>
        <taxon>Haptista</taxon>
        <taxon>Haptophyta</taxon>
        <taxon>Prymnesiophyceae</taxon>
        <taxon>Isochrysidales</taxon>
        <taxon>Noelaerhabdaceae</taxon>
        <taxon>Emiliania</taxon>
    </lineage>
</organism>
<dbReference type="PANTHER" id="PTHR45614">
    <property type="entry name" value="MYB PROTEIN-RELATED"/>
    <property type="match status" value="1"/>
</dbReference>
<dbReference type="GO" id="GO:0000981">
    <property type="term" value="F:DNA-binding transcription factor activity, RNA polymerase II-specific"/>
    <property type="evidence" value="ECO:0007669"/>
    <property type="project" value="TreeGrafter"/>
</dbReference>
<feature type="region of interest" description="Disordered" evidence="3">
    <location>
        <begin position="261"/>
        <end position="316"/>
    </location>
</feature>
<evidence type="ECO:0000256" key="2">
    <source>
        <dbReference type="ARBA" id="ARBA00023125"/>
    </source>
</evidence>
<dbReference type="SMART" id="SM00717">
    <property type="entry name" value="SANT"/>
    <property type="match status" value="2"/>
</dbReference>
<dbReference type="eggNOG" id="KOG0048">
    <property type="taxonomic scope" value="Eukaryota"/>
</dbReference>
<keyword evidence="1" id="KW-0677">Repeat</keyword>
<reference evidence="7" key="1">
    <citation type="journal article" date="2013" name="Nature">
        <title>Pan genome of the phytoplankton Emiliania underpins its global distribution.</title>
        <authorList>
            <person name="Read B.A."/>
            <person name="Kegel J."/>
            <person name="Klute M.J."/>
            <person name="Kuo A."/>
            <person name="Lefebvre S.C."/>
            <person name="Maumus F."/>
            <person name="Mayer C."/>
            <person name="Miller J."/>
            <person name="Monier A."/>
            <person name="Salamov A."/>
            <person name="Young J."/>
            <person name="Aguilar M."/>
            <person name="Claverie J.M."/>
            <person name="Frickenhaus S."/>
            <person name="Gonzalez K."/>
            <person name="Herman E.K."/>
            <person name="Lin Y.C."/>
            <person name="Napier J."/>
            <person name="Ogata H."/>
            <person name="Sarno A.F."/>
            <person name="Shmutz J."/>
            <person name="Schroeder D."/>
            <person name="de Vargas C."/>
            <person name="Verret F."/>
            <person name="von Dassow P."/>
            <person name="Valentin K."/>
            <person name="Van de Peer Y."/>
            <person name="Wheeler G."/>
            <person name="Dacks J.B."/>
            <person name="Delwiche C.F."/>
            <person name="Dyhrman S.T."/>
            <person name="Glockner G."/>
            <person name="John U."/>
            <person name="Richards T."/>
            <person name="Worden A.Z."/>
            <person name="Zhang X."/>
            <person name="Grigoriev I.V."/>
            <person name="Allen A.E."/>
            <person name="Bidle K."/>
            <person name="Borodovsky M."/>
            <person name="Bowler C."/>
            <person name="Brownlee C."/>
            <person name="Cock J.M."/>
            <person name="Elias M."/>
            <person name="Gladyshev V.N."/>
            <person name="Groth M."/>
            <person name="Guda C."/>
            <person name="Hadaegh A."/>
            <person name="Iglesias-Rodriguez M.D."/>
            <person name="Jenkins J."/>
            <person name="Jones B.M."/>
            <person name="Lawson T."/>
            <person name="Leese F."/>
            <person name="Lindquist E."/>
            <person name="Lobanov A."/>
            <person name="Lomsadze A."/>
            <person name="Malik S.B."/>
            <person name="Marsh M.E."/>
            <person name="Mackinder L."/>
            <person name="Mock T."/>
            <person name="Mueller-Roeber B."/>
            <person name="Pagarete A."/>
            <person name="Parker M."/>
            <person name="Probert I."/>
            <person name="Quesneville H."/>
            <person name="Raines C."/>
            <person name="Rensing S.A."/>
            <person name="Riano-Pachon D.M."/>
            <person name="Richier S."/>
            <person name="Rokitta S."/>
            <person name="Shiraiwa Y."/>
            <person name="Soanes D.M."/>
            <person name="van der Giezen M."/>
            <person name="Wahlund T.M."/>
            <person name="Williams B."/>
            <person name="Wilson W."/>
            <person name="Wolfe G."/>
            <person name="Wurch L.L."/>
        </authorList>
    </citation>
    <scope>NUCLEOTIDE SEQUENCE</scope>
</reference>
<feature type="region of interest" description="Disordered" evidence="3">
    <location>
        <begin position="1"/>
        <end position="108"/>
    </location>
</feature>
<dbReference type="RefSeq" id="XP_005768298.1">
    <property type="nucleotide sequence ID" value="XM_005768241.1"/>
</dbReference>
<dbReference type="RefSeq" id="XP_005788960.1">
    <property type="nucleotide sequence ID" value="XM_005788903.1"/>
</dbReference>
<dbReference type="InterPro" id="IPR017930">
    <property type="entry name" value="Myb_dom"/>
</dbReference>
<dbReference type="Pfam" id="PF00249">
    <property type="entry name" value="Myb_DNA-binding"/>
    <property type="match status" value="2"/>
</dbReference>
<evidence type="ECO:0000259" key="4">
    <source>
        <dbReference type="PROSITE" id="PS50090"/>
    </source>
</evidence>
<dbReference type="KEGG" id="ehx:EMIHUDRAFT_430959"/>
<dbReference type="InterPro" id="IPR009057">
    <property type="entry name" value="Homeodomain-like_sf"/>
</dbReference>
<dbReference type="GO" id="GO:0000978">
    <property type="term" value="F:RNA polymerase II cis-regulatory region sequence-specific DNA binding"/>
    <property type="evidence" value="ECO:0007669"/>
    <property type="project" value="TreeGrafter"/>
</dbReference>
<dbReference type="PaxDb" id="2903-EOD15869"/>
<dbReference type="PROSITE" id="PS51294">
    <property type="entry name" value="HTH_MYB"/>
    <property type="match status" value="2"/>
</dbReference>
<dbReference type="AlphaFoldDB" id="A0A0D3IX84"/>
<evidence type="ECO:0000259" key="5">
    <source>
        <dbReference type="PROSITE" id="PS51294"/>
    </source>
</evidence>
<feature type="region of interest" description="Disordered" evidence="3">
    <location>
        <begin position="213"/>
        <end position="232"/>
    </location>
</feature>
<dbReference type="InterPro" id="IPR050560">
    <property type="entry name" value="MYB_TF"/>
</dbReference>
<evidence type="ECO:0000256" key="3">
    <source>
        <dbReference type="SAM" id="MobiDB-lite"/>
    </source>
</evidence>
<feature type="domain" description="HTH myb-type" evidence="5">
    <location>
        <begin position="102"/>
        <end position="150"/>
    </location>
</feature>
<dbReference type="EnsemblProtists" id="EOD15869">
    <property type="protein sequence ID" value="EOD15869"/>
    <property type="gene ID" value="EMIHUDRAFT_430959"/>
</dbReference>
<evidence type="ECO:0000313" key="7">
    <source>
        <dbReference type="Proteomes" id="UP000013827"/>
    </source>
</evidence>
<dbReference type="GeneID" id="17262016"/>